<dbReference type="PANTHER" id="PTHR11006">
    <property type="entry name" value="PROTEIN ARGININE N-METHYLTRANSFERASE"/>
    <property type="match status" value="1"/>
</dbReference>
<dbReference type="InterPro" id="IPR021172">
    <property type="entry name" value="UCP006607_RNA_methylase-rel"/>
</dbReference>
<dbReference type="Gene3D" id="3.40.50.150">
    <property type="entry name" value="Vaccinia Virus protein VP39"/>
    <property type="match status" value="1"/>
</dbReference>
<dbReference type="GO" id="GO:0042054">
    <property type="term" value="F:histone methyltransferase activity"/>
    <property type="evidence" value="ECO:0007669"/>
    <property type="project" value="TreeGrafter"/>
</dbReference>
<dbReference type="InterPro" id="IPR025799">
    <property type="entry name" value="Arg_MeTrfase"/>
</dbReference>
<dbReference type="AlphaFoldDB" id="A0A8J7RH44"/>
<dbReference type="InterPro" id="IPR029063">
    <property type="entry name" value="SAM-dependent_MTases_sf"/>
</dbReference>
<dbReference type="RefSeq" id="WP_209590188.1">
    <property type="nucleotide sequence ID" value="NZ_JAGGMV010000001.1"/>
</dbReference>
<proteinExistence type="predicted"/>
<dbReference type="EMBL" id="JAGGMV010000001">
    <property type="protein sequence ID" value="MBP2200816.1"/>
    <property type="molecule type" value="Genomic_DNA"/>
</dbReference>
<organism evidence="1 2">
    <name type="scientific">Methanococcus voltae</name>
    <dbReference type="NCBI Taxonomy" id="2188"/>
    <lineage>
        <taxon>Archaea</taxon>
        <taxon>Methanobacteriati</taxon>
        <taxon>Methanobacteriota</taxon>
        <taxon>Methanomada group</taxon>
        <taxon>Methanococci</taxon>
        <taxon>Methanococcales</taxon>
        <taxon>Methanococcaceae</taxon>
        <taxon>Methanococcus</taxon>
    </lineage>
</organism>
<dbReference type="PANTHER" id="PTHR11006:SF4">
    <property type="entry name" value="PROTEIN ARGININE N-METHYLTRANSFERASE 7"/>
    <property type="match status" value="1"/>
</dbReference>
<dbReference type="SUPFAM" id="SSF53335">
    <property type="entry name" value="S-adenosyl-L-methionine-dependent methyltransferases"/>
    <property type="match status" value="1"/>
</dbReference>
<dbReference type="GO" id="GO:0016274">
    <property type="term" value="F:protein-arginine N-methyltransferase activity"/>
    <property type="evidence" value="ECO:0007669"/>
    <property type="project" value="InterPro"/>
</dbReference>
<dbReference type="Proteomes" id="UP000740329">
    <property type="component" value="Unassembled WGS sequence"/>
</dbReference>
<keyword evidence="1" id="KW-0489">Methyltransferase</keyword>
<sequence>MESEKNLKLKMESPQWHYSMLVDEERVSVFHEAIIDTVKKDDLVFDLGTGSGVLAMFAAKSAKKVYAIELDPITAYYTDKNIKGNGFENIKLVEADASEYSFKDKNGNPEKADVIIAEMLDTALITEPQVPVLNEIHKKGLLKDEGTLIPESVYNTAQVVDCRTNHIYYDEEVISKPASDEKLYSRINFYNINDPKVSYNIEFTLLNDCNNAGLRLNTYTKLKDGLIAGATPMLNPPLIVPLNKPLKKGTYTFKISYIMGGDFENVKLSLE</sequence>
<dbReference type="CDD" id="cd02440">
    <property type="entry name" value="AdoMet_MTases"/>
    <property type="match status" value="1"/>
</dbReference>
<dbReference type="Pfam" id="PF06325">
    <property type="entry name" value="PrmA"/>
    <property type="match status" value="1"/>
</dbReference>
<evidence type="ECO:0000313" key="2">
    <source>
        <dbReference type="Proteomes" id="UP000740329"/>
    </source>
</evidence>
<protein>
    <submittedName>
        <fullName evidence="1">Putative RNA methylase</fullName>
    </submittedName>
</protein>
<accession>A0A8J7RH44</accession>
<dbReference type="GO" id="GO:0032259">
    <property type="term" value="P:methylation"/>
    <property type="evidence" value="ECO:0007669"/>
    <property type="project" value="UniProtKB-KW"/>
</dbReference>
<keyword evidence="1" id="KW-0808">Transferase</keyword>
<name>A0A8J7RH44_METVO</name>
<reference evidence="1" key="1">
    <citation type="submission" date="2021-03" db="EMBL/GenBank/DDBJ databases">
        <title>Genomic Encyclopedia of Type Strains, Phase IV (KMG-V): Genome sequencing to study the core and pangenomes of soil and plant-associated prokaryotes.</title>
        <authorList>
            <person name="Whitman W."/>
        </authorList>
    </citation>
    <scope>NUCLEOTIDE SEQUENCE</scope>
    <source>
        <strain evidence="1">C4</strain>
    </source>
</reference>
<evidence type="ECO:0000313" key="1">
    <source>
        <dbReference type="EMBL" id="MBP2200816.1"/>
    </source>
</evidence>
<gene>
    <name evidence="1" type="ORF">J3E07_000214</name>
</gene>
<comment type="caution">
    <text evidence="1">The sequence shown here is derived from an EMBL/GenBank/DDBJ whole genome shotgun (WGS) entry which is preliminary data.</text>
</comment>
<dbReference type="PIRSF" id="PIRSF006607">
    <property type="entry name" value="RNAmts_UCP006607"/>
    <property type="match status" value="1"/>
</dbReference>